<gene>
    <name evidence="2" type="ORF">Xvie_01883</name>
</gene>
<proteinExistence type="predicted"/>
<comment type="caution">
    <text evidence="2">The sequence shown here is derived from an EMBL/GenBank/DDBJ whole genome shotgun (WGS) entry which is preliminary data.</text>
</comment>
<dbReference type="Proteomes" id="UP000194350">
    <property type="component" value="Unassembled WGS sequence"/>
</dbReference>
<organism evidence="2 3">
    <name type="scientific">Xenorhabdus vietnamensis</name>
    <dbReference type="NCBI Taxonomy" id="351656"/>
    <lineage>
        <taxon>Bacteria</taxon>
        <taxon>Pseudomonadati</taxon>
        <taxon>Pseudomonadota</taxon>
        <taxon>Gammaproteobacteria</taxon>
        <taxon>Enterobacterales</taxon>
        <taxon>Morganellaceae</taxon>
        <taxon>Xenorhabdus</taxon>
    </lineage>
</organism>
<dbReference type="InterPro" id="IPR016181">
    <property type="entry name" value="Acyl_CoA_acyltransferase"/>
</dbReference>
<evidence type="ECO:0000259" key="1">
    <source>
        <dbReference type="PROSITE" id="PS51186"/>
    </source>
</evidence>
<dbReference type="PROSITE" id="PS51186">
    <property type="entry name" value="GNAT"/>
    <property type="match status" value="1"/>
</dbReference>
<dbReference type="OrthoDB" id="9792929at2"/>
<feature type="domain" description="N-acetyltransferase" evidence="1">
    <location>
        <begin position="1"/>
        <end position="154"/>
    </location>
</feature>
<dbReference type="STRING" id="351656.Xvie_01883"/>
<dbReference type="AlphaFoldDB" id="A0A1Y2SFS4"/>
<evidence type="ECO:0000313" key="3">
    <source>
        <dbReference type="Proteomes" id="UP000194350"/>
    </source>
</evidence>
<dbReference type="GO" id="GO:0016747">
    <property type="term" value="F:acyltransferase activity, transferring groups other than amino-acyl groups"/>
    <property type="evidence" value="ECO:0007669"/>
    <property type="project" value="InterPro"/>
</dbReference>
<dbReference type="Pfam" id="PF00583">
    <property type="entry name" value="Acetyltransf_1"/>
    <property type="match status" value="1"/>
</dbReference>
<dbReference type="InterPro" id="IPR000182">
    <property type="entry name" value="GNAT_dom"/>
</dbReference>
<keyword evidence="3" id="KW-1185">Reference proteome</keyword>
<accession>A0A1Y2SFS4</accession>
<dbReference type="Gene3D" id="3.40.630.30">
    <property type="match status" value="1"/>
</dbReference>
<protein>
    <submittedName>
        <fullName evidence="2">Streptothricin acetyltransferase</fullName>
    </submittedName>
</protein>
<dbReference type="SUPFAM" id="SSF55729">
    <property type="entry name" value="Acyl-CoA N-acyltransferases (Nat)"/>
    <property type="match status" value="1"/>
</dbReference>
<reference evidence="2 3" key="1">
    <citation type="submission" date="2016-10" db="EMBL/GenBank/DDBJ databases">
        <title>Systematic genetic and metabolomic analysis of Xenorhabdus and Photorhabdus spp., highlights the requirements for a dual symbiotic and pathogenic life style.</title>
        <authorList>
            <person name="Tobias N.J."/>
            <person name="Wolff H."/>
            <person name="Djahanschiri B."/>
            <person name="Pidot S.J."/>
            <person name="Stinear T.P."/>
            <person name="Ebersberger I."/>
            <person name="Bode H.B."/>
        </authorList>
    </citation>
    <scope>NUCLEOTIDE SEQUENCE [LARGE SCALE GENOMIC DNA]</scope>
    <source>
        <strain evidence="2 3">DSM 22392</strain>
    </source>
</reference>
<dbReference type="RefSeq" id="WP_086109047.1">
    <property type="nucleotide sequence ID" value="NZ_CAWNGD010000128.1"/>
</dbReference>
<sequence length="154" mass="17538">MVIRTASMQDIEDILSLYNILFSEMAVLQPDRLQSAEQDRDFIVSSVNNAKFHLLVAEDENSVIRGFSIAQEQKTPPFNCIVPRTYGYVIDLVVNPNARNLGIGQKLLTGMKRWAQENHYSHLELSALSENVEAIRFYTREGYQEVSRTMAIAL</sequence>
<dbReference type="PANTHER" id="PTHR43072">
    <property type="entry name" value="N-ACETYLTRANSFERASE"/>
    <property type="match status" value="1"/>
</dbReference>
<keyword evidence="2" id="KW-0808">Transferase</keyword>
<evidence type="ECO:0000313" key="2">
    <source>
        <dbReference type="EMBL" id="OTA16429.1"/>
    </source>
</evidence>
<dbReference type="EMBL" id="MUBJ01000008">
    <property type="protein sequence ID" value="OTA16429.1"/>
    <property type="molecule type" value="Genomic_DNA"/>
</dbReference>
<name>A0A1Y2SFS4_9GAMM</name>
<dbReference type="CDD" id="cd04301">
    <property type="entry name" value="NAT_SF"/>
    <property type="match status" value="1"/>
</dbReference>